<accession>A0A068NY15</accession>
<organism evidence="1 2">
    <name type="scientific">Fimbriimonas ginsengisoli Gsoil 348</name>
    <dbReference type="NCBI Taxonomy" id="661478"/>
    <lineage>
        <taxon>Bacteria</taxon>
        <taxon>Bacillati</taxon>
        <taxon>Armatimonadota</taxon>
        <taxon>Fimbriimonadia</taxon>
        <taxon>Fimbriimonadales</taxon>
        <taxon>Fimbriimonadaceae</taxon>
        <taxon>Fimbriimonas</taxon>
    </lineage>
</organism>
<evidence type="ECO:0000313" key="2">
    <source>
        <dbReference type="Proteomes" id="UP000027982"/>
    </source>
</evidence>
<evidence type="ECO:0000313" key="1">
    <source>
        <dbReference type="EMBL" id="AIE87760.1"/>
    </source>
</evidence>
<dbReference type="KEGG" id="fgi:OP10G_4392"/>
<sequence>MIGVATIGVFALGWTCVSGPSPERAVRDLISAELAGDAEPIWASLQDDERTYYGLDHDRFCQFVVSYLRPRMKRLQQEGQITVSSVAGTKGARGSVHVIMPDGERTLLRGEVVPRSGGFVSTEPFSALLLMAALSSTPRIAGELHAERTYRCLKAEQANLEAYGITGIYSEQYGLESWDATLKRQAVRVSIQQARQSNAANRSR</sequence>
<dbReference type="AlphaFoldDB" id="A0A068NY15"/>
<dbReference type="Proteomes" id="UP000027982">
    <property type="component" value="Chromosome"/>
</dbReference>
<dbReference type="HOGENOM" id="CLU_1341587_0_0_0"/>
<proteinExistence type="predicted"/>
<reference evidence="1 2" key="1">
    <citation type="journal article" date="2014" name="PLoS ONE">
        <title>The first complete genome sequence of the class fimbriimonadia in the phylum armatimonadetes.</title>
        <authorList>
            <person name="Hu Z.Y."/>
            <person name="Wang Y.Z."/>
            <person name="Im W.T."/>
            <person name="Wang S.Y."/>
            <person name="Zhao G.P."/>
            <person name="Zheng H.J."/>
            <person name="Quan Z.X."/>
        </authorList>
    </citation>
    <scope>NUCLEOTIDE SEQUENCE [LARGE SCALE GENOMIC DNA]</scope>
    <source>
        <strain evidence="1">Gsoil 348</strain>
    </source>
</reference>
<keyword evidence="2" id="KW-1185">Reference proteome</keyword>
<gene>
    <name evidence="1" type="ORF">OP10G_4392</name>
</gene>
<name>A0A068NY15_FIMGI</name>
<protein>
    <submittedName>
        <fullName evidence="1">Uncharacterized protein</fullName>
    </submittedName>
</protein>
<dbReference type="EMBL" id="CP007139">
    <property type="protein sequence ID" value="AIE87760.1"/>
    <property type="molecule type" value="Genomic_DNA"/>
</dbReference>